<reference evidence="1" key="1">
    <citation type="submission" date="2018-02" db="EMBL/GenBank/DDBJ databases">
        <title>Rhizophora mucronata_Transcriptome.</title>
        <authorList>
            <person name="Meera S.P."/>
            <person name="Sreeshan A."/>
            <person name="Augustine A."/>
        </authorList>
    </citation>
    <scope>NUCLEOTIDE SEQUENCE</scope>
    <source>
        <tissue evidence="1">Leaf</tissue>
    </source>
</reference>
<evidence type="ECO:0000313" key="1">
    <source>
        <dbReference type="EMBL" id="MBW92930.1"/>
    </source>
</evidence>
<dbReference type="AlphaFoldDB" id="A0A2P2JHI0"/>
<proteinExistence type="predicted"/>
<organism evidence="1">
    <name type="scientific">Rhizophora mucronata</name>
    <name type="common">Asiatic mangrove</name>
    <dbReference type="NCBI Taxonomy" id="61149"/>
    <lineage>
        <taxon>Eukaryota</taxon>
        <taxon>Viridiplantae</taxon>
        <taxon>Streptophyta</taxon>
        <taxon>Embryophyta</taxon>
        <taxon>Tracheophyta</taxon>
        <taxon>Spermatophyta</taxon>
        <taxon>Magnoliopsida</taxon>
        <taxon>eudicotyledons</taxon>
        <taxon>Gunneridae</taxon>
        <taxon>Pentapetalae</taxon>
        <taxon>rosids</taxon>
        <taxon>fabids</taxon>
        <taxon>Malpighiales</taxon>
        <taxon>Rhizophoraceae</taxon>
        <taxon>Rhizophora</taxon>
    </lineage>
</organism>
<sequence>MMFTGRFCMANDQPLVIIIYKKTILHPNSACYWFHSNELELKLMHPF</sequence>
<protein>
    <submittedName>
        <fullName evidence="1">Uncharacterized protein</fullName>
    </submittedName>
</protein>
<name>A0A2P2JHI0_RHIMU</name>
<dbReference type="EMBL" id="GGEC01012447">
    <property type="protein sequence ID" value="MBW92930.1"/>
    <property type="molecule type" value="Transcribed_RNA"/>
</dbReference>
<accession>A0A2P2JHI0</accession>